<dbReference type="OrthoDB" id="9793465at2"/>
<comment type="similarity">
    <text evidence="1">Belongs to the asp23 family.</text>
</comment>
<gene>
    <name evidence="2" type="ORF">SAMN02745823_02333</name>
</gene>
<dbReference type="PANTHER" id="PTHR34297:SF2">
    <property type="entry name" value="ASP23_GLS24 FAMILY ENVELOPE STRESS RESPONSE PROTEIN"/>
    <property type="match status" value="1"/>
</dbReference>
<protein>
    <submittedName>
        <fullName evidence="2">Uncharacterized conserved protein YloU, alkaline shock protein (Asp23) family</fullName>
    </submittedName>
</protein>
<reference evidence="2 3" key="1">
    <citation type="submission" date="2016-11" db="EMBL/GenBank/DDBJ databases">
        <authorList>
            <person name="Jaros S."/>
            <person name="Januszkiewicz K."/>
            <person name="Wedrychowicz H."/>
        </authorList>
    </citation>
    <scope>NUCLEOTIDE SEQUENCE [LARGE SCALE GENOMIC DNA]</scope>
    <source>
        <strain evidence="2 3">DSM 10068</strain>
    </source>
</reference>
<evidence type="ECO:0000313" key="3">
    <source>
        <dbReference type="Proteomes" id="UP000183995"/>
    </source>
</evidence>
<sequence>MGENKDYVTYSEERGSINISEEVLAVIAGSAALEIEGVAGLYSTPGRDFAGLLGKKNLAKGVKIRVDDKTIVADLYIMAAFGCAVGDVGTAVQKAVATAIESTTGLSVTSVNVHVCGISFKKDK</sequence>
<dbReference type="Pfam" id="PF03780">
    <property type="entry name" value="Asp23"/>
    <property type="match status" value="1"/>
</dbReference>
<evidence type="ECO:0000256" key="1">
    <source>
        <dbReference type="ARBA" id="ARBA00005721"/>
    </source>
</evidence>
<dbReference type="STRING" id="1123282.SAMN02745823_02333"/>
<proteinExistence type="inferred from homology"/>
<keyword evidence="3" id="KW-1185">Reference proteome</keyword>
<organism evidence="2 3">
    <name type="scientific">Sporobacter termitidis DSM 10068</name>
    <dbReference type="NCBI Taxonomy" id="1123282"/>
    <lineage>
        <taxon>Bacteria</taxon>
        <taxon>Bacillati</taxon>
        <taxon>Bacillota</taxon>
        <taxon>Clostridia</taxon>
        <taxon>Eubacteriales</taxon>
        <taxon>Oscillospiraceae</taxon>
        <taxon>Sporobacter</taxon>
    </lineage>
</organism>
<dbReference type="Proteomes" id="UP000183995">
    <property type="component" value="Unassembled WGS sequence"/>
</dbReference>
<dbReference type="RefSeq" id="WP_073079067.1">
    <property type="nucleotide sequence ID" value="NZ_FQXV01000007.1"/>
</dbReference>
<dbReference type="InterPro" id="IPR005531">
    <property type="entry name" value="Asp23"/>
</dbReference>
<evidence type="ECO:0000313" key="2">
    <source>
        <dbReference type="EMBL" id="SHI08232.1"/>
    </source>
</evidence>
<accession>A0A1M5Y8C8</accession>
<name>A0A1M5Y8C8_9FIRM</name>
<dbReference type="PANTHER" id="PTHR34297">
    <property type="entry name" value="HYPOTHETICAL CYTOSOLIC PROTEIN-RELATED"/>
    <property type="match status" value="1"/>
</dbReference>
<dbReference type="AlphaFoldDB" id="A0A1M5Y8C8"/>
<dbReference type="EMBL" id="FQXV01000007">
    <property type="protein sequence ID" value="SHI08232.1"/>
    <property type="molecule type" value="Genomic_DNA"/>
</dbReference>